<dbReference type="Gene3D" id="3.40.50.300">
    <property type="entry name" value="P-loop containing nucleotide triphosphate hydrolases"/>
    <property type="match status" value="2"/>
</dbReference>
<dbReference type="RefSeq" id="WP_015949690.1">
    <property type="nucleotide sequence ID" value="NC_011768.1"/>
</dbReference>
<keyword evidence="4" id="KW-1185">Reference proteome</keyword>
<protein>
    <recommendedName>
        <fullName evidence="5">ATPase AAA-type core domain-containing protein</fullName>
    </recommendedName>
</protein>
<dbReference type="Pfam" id="PF13175">
    <property type="entry name" value="AAA_15"/>
    <property type="match status" value="1"/>
</dbReference>
<dbReference type="AlphaFoldDB" id="B8FDM2"/>
<sequence>MKPMIENLHIKNFRAFRNISIEGLGRVNLITGMNNTGKSSLIEAIRILSSDSPISMISNILDLREVIAKGRDPQSDSSDFQDEFLLSSLFMGFPEFSDKVQPIEIESTGNEHNLKLSIKPEWFTEEPTQDGVGTLVAARSSSFAKDYGVIPGVEISTLNGIRYLSLQRIQRSLYRPILRPVMLDDVPFPCIYVSPYGGEKTSTLGPLWDKIALSDLEKDIVSALQIVDKRIKAVSMIGGEGRQSQRKAIVRVDGLISPVPLRSFGDGLNRLFGIVLSLVNARGGMLLIDEFENGMHYSVQEDVWRAIFKLSTQLDVQVIATSHSWDAIKAFQKVANEDPEEGVLIKLSRKGDEIIPTIFNENELLIATQNQIEVR</sequence>
<dbReference type="InterPro" id="IPR003959">
    <property type="entry name" value="ATPase_AAA_core"/>
</dbReference>
<name>B8FDM2_DESAL</name>
<dbReference type="InterPro" id="IPR027417">
    <property type="entry name" value="P-loop_NTPase"/>
</dbReference>
<feature type="domain" description="ATPase AAA-type core" evidence="2">
    <location>
        <begin position="250"/>
        <end position="324"/>
    </location>
</feature>
<evidence type="ECO:0000313" key="4">
    <source>
        <dbReference type="Proteomes" id="UP000000739"/>
    </source>
</evidence>
<dbReference type="GO" id="GO:0016887">
    <property type="term" value="F:ATP hydrolysis activity"/>
    <property type="evidence" value="ECO:0007669"/>
    <property type="project" value="InterPro"/>
</dbReference>
<dbReference type="eggNOG" id="COG1106">
    <property type="taxonomic scope" value="Bacteria"/>
</dbReference>
<dbReference type="Proteomes" id="UP000000739">
    <property type="component" value="Chromosome"/>
</dbReference>
<evidence type="ECO:0008006" key="5">
    <source>
        <dbReference type="Google" id="ProtNLM"/>
    </source>
</evidence>
<reference evidence="3 4" key="1">
    <citation type="journal article" date="2012" name="Environ. Microbiol.">
        <title>The genome sequence of Desulfatibacillum alkenivorans AK-01: a blueprint for anaerobic alkane oxidation.</title>
        <authorList>
            <person name="Callaghan A.V."/>
            <person name="Morris B.E."/>
            <person name="Pereira I.A."/>
            <person name="McInerney M.J."/>
            <person name="Austin R.N."/>
            <person name="Groves J.T."/>
            <person name="Kukor J.J."/>
            <person name="Suflita J.M."/>
            <person name="Young L.Y."/>
            <person name="Zylstra G.J."/>
            <person name="Wawrik B."/>
        </authorList>
    </citation>
    <scope>NUCLEOTIDE SEQUENCE [LARGE SCALE GENOMIC DNA]</scope>
    <source>
        <strain evidence="3 4">AK-01</strain>
    </source>
</reference>
<feature type="domain" description="Endonuclease GajA/Old nuclease/RecF-like AAA" evidence="1">
    <location>
        <begin position="4"/>
        <end position="81"/>
    </location>
</feature>
<evidence type="ECO:0000259" key="2">
    <source>
        <dbReference type="Pfam" id="PF13304"/>
    </source>
</evidence>
<dbReference type="GO" id="GO:0005524">
    <property type="term" value="F:ATP binding"/>
    <property type="evidence" value="ECO:0007669"/>
    <property type="project" value="InterPro"/>
</dbReference>
<dbReference type="PANTHER" id="PTHR43581">
    <property type="entry name" value="ATP/GTP PHOSPHATASE"/>
    <property type="match status" value="1"/>
</dbReference>
<evidence type="ECO:0000313" key="3">
    <source>
        <dbReference type="EMBL" id="ACL06653.1"/>
    </source>
</evidence>
<dbReference type="InterPro" id="IPR051396">
    <property type="entry name" value="Bact_Antivir_Def_Nuclease"/>
</dbReference>
<dbReference type="PANTHER" id="PTHR43581:SF4">
    <property type="entry name" value="ATP_GTP PHOSPHATASE"/>
    <property type="match status" value="1"/>
</dbReference>
<evidence type="ECO:0000259" key="1">
    <source>
        <dbReference type="Pfam" id="PF13175"/>
    </source>
</evidence>
<accession>B8FDM2</accession>
<dbReference type="HOGENOM" id="CLU_063816_1_0_7"/>
<dbReference type="KEGG" id="dal:Dalk_4981"/>
<dbReference type="EMBL" id="CP001322">
    <property type="protein sequence ID" value="ACL06653.1"/>
    <property type="molecule type" value="Genomic_DNA"/>
</dbReference>
<dbReference type="Pfam" id="PF13304">
    <property type="entry name" value="AAA_21"/>
    <property type="match status" value="1"/>
</dbReference>
<dbReference type="InterPro" id="IPR041685">
    <property type="entry name" value="AAA_GajA/Old/RecF-like"/>
</dbReference>
<organism evidence="3 4">
    <name type="scientific">Desulfatibacillum aliphaticivorans</name>
    <dbReference type="NCBI Taxonomy" id="218208"/>
    <lineage>
        <taxon>Bacteria</taxon>
        <taxon>Pseudomonadati</taxon>
        <taxon>Thermodesulfobacteriota</taxon>
        <taxon>Desulfobacteria</taxon>
        <taxon>Desulfobacterales</taxon>
        <taxon>Desulfatibacillaceae</taxon>
        <taxon>Desulfatibacillum</taxon>
    </lineage>
</organism>
<gene>
    <name evidence="3" type="ordered locus">Dalk_4981</name>
</gene>
<dbReference type="SUPFAM" id="SSF52540">
    <property type="entry name" value="P-loop containing nucleoside triphosphate hydrolases"/>
    <property type="match status" value="1"/>
</dbReference>
<proteinExistence type="predicted"/>